<keyword evidence="15" id="KW-1185">Reference proteome</keyword>
<dbReference type="SUPFAM" id="SSF55424">
    <property type="entry name" value="FAD/NAD-linked reductases, dimerisation (C-terminal) domain"/>
    <property type="match status" value="1"/>
</dbReference>
<evidence type="ECO:0000256" key="1">
    <source>
        <dbReference type="ARBA" id="ARBA00007532"/>
    </source>
</evidence>
<dbReference type="RefSeq" id="WP_205499542.1">
    <property type="nucleotide sequence ID" value="NZ_CP148066.1"/>
</dbReference>
<dbReference type="PROSITE" id="PS00076">
    <property type="entry name" value="PYRIDINE_REDOX_1"/>
    <property type="match status" value="1"/>
</dbReference>
<evidence type="ECO:0000313" key="15">
    <source>
        <dbReference type="Proteomes" id="UP001460679"/>
    </source>
</evidence>
<reference evidence="14" key="1">
    <citation type="submission" date="2024-03" db="EMBL/GenBank/DDBJ databases">
        <title>Complete genome sequence of Mycoplasma gypis type strain B1/T1.</title>
        <authorList>
            <person name="Spergser J."/>
        </authorList>
    </citation>
    <scope>NUCLEOTIDE SEQUENCE [LARGE SCALE GENOMIC DNA]</scope>
    <source>
        <strain evidence="14">B1/T1</strain>
    </source>
</reference>
<evidence type="ECO:0000256" key="6">
    <source>
        <dbReference type="ARBA" id="ARBA00023002"/>
    </source>
</evidence>
<dbReference type="InterPro" id="IPR001100">
    <property type="entry name" value="Pyr_nuc-diS_OxRdtase"/>
</dbReference>
<feature type="domain" description="Pyridine nucleotide-disulphide oxidoreductase dimerisation" evidence="12">
    <location>
        <begin position="356"/>
        <end position="464"/>
    </location>
</feature>
<dbReference type="Pfam" id="PF07992">
    <property type="entry name" value="Pyr_redox_2"/>
    <property type="match status" value="1"/>
</dbReference>
<keyword evidence="7 11" id="KW-0520">NAD</keyword>
<protein>
    <recommendedName>
        <fullName evidence="3 11">Dihydrolipoyl dehydrogenase</fullName>
        <ecNumber evidence="2 11">1.8.1.4</ecNumber>
    </recommendedName>
</protein>
<evidence type="ECO:0000256" key="11">
    <source>
        <dbReference type="RuleBase" id="RU003692"/>
    </source>
</evidence>
<dbReference type="PRINTS" id="PR00368">
    <property type="entry name" value="FADPNR"/>
</dbReference>
<comment type="catalytic activity">
    <reaction evidence="10 11">
        <text>N(6)-[(R)-dihydrolipoyl]-L-lysyl-[protein] + NAD(+) = N(6)-[(R)-lipoyl]-L-lysyl-[protein] + NADH + H(+)</text>
        <dbReference type="Rhea" id="RHEA:15045"/>
        <dbReference type="Rhea" id="RHEA-COMP:10474"/>
        <dbReference type="Rhea" id="RHEA-COMP:10475"/>
        <dbReference type="ChEBI" id="CHEBI:15378"/>
        <dbReference type="ChEBI" id="CHEBI:57540"/>
        <dbReference type="ChEBI" id="CHEBI:57945"/>
        <dbReference type="ChEBI" id="CHEBI:83099"/>
        <dbReference type="ChEBI" id="CHEBI:83100"/>
        <dbReference type="EC" id="1.8.1.4"/>
    </reaction>
</comment>
<dbReference type="GO" id="GO:0004148">
    <property type="term" value="F:dihydrolipoyl dehydrogenase (NADH) activity"/>
    <property type="evidence" value="ECO:0007669"/>
    <property type="project" value="UniProtKB-EC"/>
</dbReference>
<evidence type="ECO:0000256" key="2">
    <source>
        <dbReference type="ARBA" id="ARBA00012608"/>
    </source>
</evidence>
<evidence type="ECO:0000256" key="10">
    <source>
        <dbReference type="ARBA" id="ARBA00049187"/>
    </source>
</evidence>
<evidence type="ECO:0000256" key="3">
    <source>
        <dbReference type="ARBA" id="ARBA00016961"/>
    </source>
</evidence>
<dbReference type="PRINTS" id="PR00411">
    <property type="entry name" value="PNDRDTASEI"/>
</dbReference>
<dbReference type="Gene3D" id="3.30.390.30">
    <property type="match status" value="1"/>
</dbReference>
<dbReference type="PANTHER" id="PTHR22912">
    <property type="entry name" value="DISULFIDE OXIDOREDUCTASE"/>
    <property type="match status" value="1"/>
</dbReference>
<gene>
    <name evidence="14" type="primary">lpdA</name>
    <name evidence="14" type="ORF">WG616_00235</name>
</gene>
<evidence type="ECO:0000313" key="14">
    <source>
        <dbReference type="EMBL" id="WXL28451.1"/>
    </source>
</evidence>
<dbReference type="EC" id="1.8.1.4" evidence="2 11"/>
<comment type="cofactor">
    <cofactor evidence="11">
        <name>FAD</name>
        <dbReference type="ChEBI" id="CHEBI:57692"/>
    </cofactor>
    <text evidence="11">Binds 1 FAD per subunit.</text>
</comment>
<dbReference type="InterPro" id="IPR016156">
    <property type="entry name" value="FAD/NAD-linked_Rdtase_dimer_sf"/>
</dbReference>
<keyword evidence="9 11" id="KW-0676">Redox-active center</keyword>
<dbReference type="SUPFAM" id="SSF51905">
    <property type="entry name" value="FAD/NAD(P)-binding domain"/>
    <property type="match status" value="1"/>
</dbReference>
<dbReference type="Proteomes" id="UP001460679">
    <property type="component" value="Chromosome"/>
</dbReference>
<name>A0ABZ2RQT9_9BACT</name>
<dbReference type="InterPro" id="IPR036188">
    <property type="entry name" value="FAD/NAD-bd_sf"/>
</dbReference>
<dbReference type="InterPro" id="IPR012999">
    <property type="entry name" value="Pyr_OxRdtase_I_AS"/>
</dbReference>
<comment type="similarity">
    <text evidence="1 11">Belongs to the class-I pyridine nucleotide-disulfide oxidoreductase family.</text>
</comment>
<evidence type="ECO:0000256" key="8">
    <source>
        <dbReference type="ARBA" id="ARBA00023157"/>
    </source>
</evidence>
<dbReference type="InterPro" id="IPR006258">
    <property type="entry name" value="Lipoamide_DH"/>
</dbReference>
<sequence>MSTKYNGPVDAEYDLIVIGAGPGGYLAAEEAGKHGLKTLIVERQYWGGVCLNVGCIPTKALLHATEEYNKVVKNSLASLGVNIDLSSVKLDWEKMNAQKTATVNKLTSGVKMLMKGSKVDAIEAEAEFVGSHEVKVDGKVYRGKYMIYGMGSHSRRLSLPGFEEGYKSGKVVTSTGLINFNRVPESLVIIGGGVIGVEFAQVFSAVGTKVTIIQNLDRILFNLDKDVTDEVTKRLKMNGVEFLFNSTTKALEGDEVVYEQDGQELRVKADVVLSAIGRVPNTMKLEATGVELGQRQEIKVNSKCETNVENVYAIGDITNQNMLAHVAYKHAVIAVYDILRKEGKVELDIHYNPLTVPGCIYTDPEVASVGLTENAAKDKGLNYMAAKYSFGFVGKAIAAHRDYGFAKLIVNKEDGKLLGAELVGANSTDMISEIAMAMDHNMTVFDVANVIHPHPTFSEIIWETARQAVHKLGK</sequence>
<evidence type="ECO:0000256" key="7">
    <source>
        <dbReference type="ARBA" id="ARBA00023027"/>
    </source>
</evidence>
<evidence type="ECO:0000256" key="4">
    <source>
        <dbReference type="ARBA" id="ARBA00022630"/>
    </source>
</evidence>
<accession>A0ABZ2RQT9</accession>
<dbReference type="NCBIfam" id="TIGR01350">
    <property type="entry name" value="lipoamide_DH"/>
    <property type="match status" value="1"/>
</dbReference>
<dbReference type="InterPro" id="IPR004099">
    <property type="entry name" value="Pyr_nucl-diS_OxRdtase_dimer"/>
</dbReference>
<dbReference type="Pfam" id="PF02852">
    <property type="entry name" value="Pyr_redox_dim"/>
    <property type="match status" value="1"/>
</dbReference>
<dbReference type="PIRSF" id="PIRSF000350">
    <property type="entry name" value="Mercury_reductase_MerA"/>
    <property type="match status" value="1"/>
</dbReference>
<keyword evidence="4 11" id="KW-0285">Flavoprotein</keyword>
<evidence type="ECO:0000256" key="9">
    <source>
        <dbReference type="ARBA" id="ARBA00023284"/>
    </source>
</evidence>
<dbReference type="PANTHER" id="PTHR22912:SF160">
    <property type="entry name" value="DIHYDROLIPOYL DEHYDROGENASE"/>
    <property type="match status" value="1"/>
</dbReference>
<dbReference type="InterPro" id="IPR050151">
    <property type="entry name" value="Class-I_Pyr_Nuc-Dis_Oxidored"/>
</dbReference>
<evidence type="ECO:0000259" key="13">
    <source>
        <dbReference type="Pfam" id="PF07992"/>
    </source>
</evidence>
<evidence type="ECO:0000259" key="12">
    <source>
        <dbReference type="Pfam" id="PF02852"/>
    </source>
</evidence>
<dbReference type="EMBL" id="CP148066">
    <property type="protein sequence ID" value="WXL28451.1"/>
    <property type="molecule type" value="Genomic_DNA"/>
</dbReference>
<comment type="miscellaneous">
    <text evidence="11">The active site is a redox-active disulfide bond.</text>
</comment>
<organism evidence="14 15">
    <name type="scientific">[Mycoplasma] gypis</name>
    <dbReference type="NCBI Taxonomy" id="92404"/>
    <lineage>
        <taxon>Bacteria</taxon>
        <taxon>Bacillati</taxon>
        <taxon>Mycoplasmatota</taxon>
        <taxon>Mycoplasmoidales</taxon>
        <taxon>Metamycoplasmataceae</taxon>
        <taxon>Metamycoplasma</taxon>
    </lineage>
</organism>
<dbReference type="InterPro" id="IPR023753">
    <property type="entry name" value="FAD/NAD-binding_dom"/>
</dbReference>
<proteinExistence type="inferred from homology"/>
<keyword evidence="6 11" id="KW-0560">Oxidoreductase</keyword>
<evidence type="ECO:0000256" key="5">
    <source>
        <dbReference type="ARBA" id="ARBA00022827"/>
    </source>
</evidence>
<feature type="domain" description="FAD/NAD(P)-binding" evidence="13">
    <location>
        <begin position="13"/>
        <end position="331"/>
    </location>
</feature>
<dbReference type="Gene3D" id="3.50.50.60">
    <property type="entry name" value="FAD/NAD(P)-binding domain"/>
    <property type="match status" value="2"/>
</dbReference>
<keyword evidence="8" id="KW-1015">Disulfide bond</keyword>
<keyword evidence="5 11" id="KW-0274">FAD</keyword>